<dbReference type="Pfam" id="PF15229">
    <property type="entry name" value="POM121"/>
    <property type="match status" value="1"/>
</dbReference>
<gene>
    <name evidence="2" type="ORF">P7K49_025064</name>
</gene>
<dbReference type="EMBL" id="JASSZA010000012">
    <property type="protein sequence ID" value="KAK2096030.1"/>
    <property type="molecule type" value="Genomic_DNA"/>
</dbReference>
<name>A0ABQ9UH14_SAGOE</name>
<accession>A0ABQ9UH14</accession>
<organism evidence="2 3">
    <name type="scientific">Saguinus oedipus</name>
    <name type="common">Cotton-top tamarin</name>
    <name type="synonym">Oedipomidas oedipus</name>
    <dbReference type="NCBI Taxonomy" id="9490"/>
    <lineage>
        <taxon>Eukaryota</taxon>
        <taxon>Metazoa</taxon>
        <taxon>Chordata</taxon>
        <taxon>Craniata</taxon>
        <taxon>Vertebrata</taxon>
        <taxon>Euteleostomi</taxon>
        <taxon>Mammalia</taxon>
        <taxon>Eutheria</taxon>
        <taxon>Euarchontoglires</taxon>
        <taxon>Primates</taxon>
        <taxon>Haplorrhini</taxon>
        <taxon>Platyrrhini</taxon>
        <taxon>Cebidae</taxon>
        <taxon>Callitrichinae</taxon>
        <taxon>Saguinus</taxon>
    </lineage>
</organism>
<proteinExistence type="predicted"/>
<evidence type="ECO:0000313" key="3">
    <source>
        <dbReference type="Proteomes" id="UP001266305"/>
    </source>
</evidence>
<protein>
    <submittedName>
        <fullName evidence="2">Uncharacterized protein</fullName>
    </submittedName>
</protein>
<feature type="region of interest" description="Disordered" evidence="1">
    <location>
        <begin position="1"/>
        <end position="181"/>
    </location>
</feature>
<comment type="caution">
    <text evidence="2">The sequence shown here is derived from an EMBL/GenBank/DDBJ whole genome shotgun (WGS) entry which is preliminary data.</text>
</comment>
<keyword evidence="3" id="KW-1185">Reference proteome</keyword>
<evidence type="ECO:0000313" key="2">
    <source>
        <dbReference type="EMBL" id="KAK2096030.1"/>
    </source>
</evidence>
<dbReference type="Proteomes" id="UP001266305">
    <property type="component" value="Unassembled WGS sequence"/>
</dbReference>
<reference evidence="2 3" key="1">
    <citation type="submission" date="2023-05" db="EMBL/GenBank/DDBJ databases">
        <title>B98-5 Cell Line De Novo Hybrid Assembly: An Optical Mapping Approach.</title>
        <authorList>
            <person name="Kananen K."/>
            <person name="Auerbach J.A."/>
            <person name="Kautto E."/>
            <person name="Blachly J.S."/>
        </authorList>
    </citation>
    <scope>NUCLEOTIDE SEQUENCE [LARGE SCALE GENOMIC DNA]</scope>
    <source>
        <strain evidence="2">B95-8</strain>
        <tissue evidence="2">Cell line</tissue>
    </source>
</reference>
<evidence type="ECO:0000256" key="1">
    <source>
        <dbReference type="SAM" id="MobiDB-lite"/>
    </source>
</evidence>
<sequence>MSSSPGRPQLAPSPGGRPSPRPPPSPTPGPVQCVQWGRPAPSTHIPEVRPLQDPAKPQRGIPGACSSPTRPGDTDPGRDPSCAGEDCTKRGPWRAPNPGSTWSPVTIRIALPEHPESLRGSPGQRSRPAVQELADPCTPETPLTALRPCRKGSTTMQGPLGLQVPDSKGGRRNPEPRPSAFKPLIKNGVVASFVPRPGPLKPSLGSWSLSVFDDARPLMLVQPAPSAVWALWEARPPSCGSCSTVSFALQDTQSAGPFGS</sequence>
<feature type="compositionally biased region" description="Pro residues" evidence="1">
    <location>
        <begin position="15"/>
        <end position="29"/>
    </location>
</feature>